<dbReference type="Proteomes" id="UP000245207">
    <property type="component" value="Unassembled WGS sequence"/>
</dbReference>
<evidence type="ECO:0000313" key="3">
    <source>
        <dbReference type="Proteomes" id="UP000245207"/>
    </source>
</evidence>
<feature type="coiled-coil region" evidence="1">
    <location>
        <begin position="253"/>
        <end position="291"/>
    </location>
</feature>
<evidence type="ECO:0000313" key="2">
    <source>
        <dbReference type="EMBL" id="PWA58961.1"/>
    </source>
</evidence>
<sequence>MTNKGTKRKAVLESTKVVRRKTTLSKSQSEPEFFRDQRELEDLWKHAYPVGVELDRLDKLYEYNWNFSNLEESYLEAFDEGGVLHGEKVYLFVCAESPREHAALIPIVIAVVSPFPPSDKIGLISVQRESESRKVVDMKQMKMDWVPYVPLGKRTALVERLKSQIFVLNCVQRRAGLKCLKDERVAEFTYCIPYFYNPFEEDETEESTIVEFLYPVEPPVYCEFDWEFDKVEEFTNNLIAAEKLPEDQKDAFKEFLKENVRERKRANREARQKRKQALEELSQEKLDAINNTWFYKFYPLEAPDNTVMPKSSYINRYYGKAHKFVKSLKNLITGIASKITRKRFYNPFEEDETEESTVVEFLYPVEPPVSCEFDWEFDKVESSIIRSMHRLT</sequence>
<keyword evidence="1" id="KW-0175">Coiled coil</keyword>
<comment type="caution">
    <text evidence="2">The sequence shown here is derived from an EMBL/GenBank/DDBJ whole genome shotgun (WGS) entry which is preliminary data.</text>
</comment>
<keyword evidence="3" id="KW-1185">Reference proteome</keyword>
<dbReference type="PANTHER" id="PTHR33704:SF1">
    <property type="entry name" value="PROTEIN HEAT INTOLERANT 4-RELATED"/>
    <property type="match status" value="1"/>
</dbReference>
<accession>A0A2U1MCG9</accession>
<gene>
    <name evidence="2" type="ORF">CTI12_AA395850</name>
</gene>
<evidence type="ECO:0000256" key="1">
    <source>
        <dbReference type="SAM" id="Coils"/>
    </source>
</evidence>
<proteinExistence type="predicted"/>
<dbReference type="AlphaFoldDB" id="A0A2U1MCG9"/>
<protein>
    <submittedName>
        <fullName evidence="2">Uncharacterized protein</fullName>
    </submittedName>
</protein>
<reference evidence="2 3" key="1">
    <citation type="journal article" date="2018" name="Mol. Plant">
        <title>The genome of Artemisia annua provides insight into the evolution of Asteraceae family and artemisinin biosynthesis.</title>
        <authorList>
            <person name="Shen Q."/>
            <person name="Zhang L."/>
            <person name="Liao Z."/>
            <person name="Wang S."/>
            <person name="Yan T."/>
            <person name="Shi P."/>
            <person name="Liu M."/>
            <person name="Fu X."/>
            <person name="Pan Q."/>
            <person name="Wang Y."/>
            <person name="Lv Z."/>
            <person name="Lu X."/>
            <person name="Zhang F."/>
            <person name="Jiang W."/>
            <person name="Ma Y."/>
            <person name="Chen M."/>
            <person name="Hao X."/>
            <person name="Li L."/>
            <person name="Tang Y."/>
            <person name="Lv G."/>
            <person name="Zhou Y."/>
            <person name="Sun X."/>
            <person name="Brodelius P.E."/>
            <person name="Rose J.K.C."/>
            <person name="Tang K."/>
        </authorList>
    </citation>
    <scope>NUCLEOTIDE SEQUENCE [LARGE SCALE GENOMIC DNA]</scope>
    <source>
        <strain evidence="3">cv. Huhao1</strain>
        <tissue evidence="2">Leaf</tissue>
    </source>
</reference>
<dbReference type="Gene3D" id="6.10.250.2770">
    <property type="match status" value="1"/>
</dbReference>
<dbReference type="EMBL" id="PKPP01005754">
    <property type="protein sequence ID" value="PWA58961.1"/>
    <property type="molecule type" value="Genomic_DNA"/>
</dbReference>
<name>A0A2U1MCG9_ARTAN</name>
<dbReference type="OrthoDB" id="20554at2759"/>
<dbReference type="STRING" id="35608.A0A2U1MCG9"/>
<organism evidence="2 3">
    <name type="scientific">Artemisia annua</name>
    <name type="common">Sweet wormwood</name>
    <dbReference type="NCBI Taxonomy" id="35608"/>
    <lineage>
        <taxon>Eukaryota</taxon>
        <taxon>Viridiplantae</taxon>
        <taxon>Streptophyta</taxon>
        <taxon>Embryophyta</taxon>
        <taxon>Tracheophyta</taxon>
        <taxon>Spermatophyta</taxon>
        <taxon>Magnoliopsida</taxon>
        <taxon>eudicotyledons</taxon>
        <taxon>Gunneridae</taxon>
        <taxon>Pentapetalae</taxon>
        <taxon>asterids</taxon>
        <taxon>campanulids</taxon>
        <taxon>Asterales</taxon>
        <taxon>Asteraceae</taxon>
        <taxon>Asteroideae</taxon>
        <taxon>Anthemideae</taxon>
        <taxon>Artemisiinae</taxon>
        <taxon>Artemisia</taxon>
    </lineage>
</organism>
<dbReference type="GO" id="GO:1900034">
    <property type="term" value="P:regulation of cellular response to heat"/>
    <property type="evidence" value="ECO:0007669"/>
    <property type="project" value="InterPro"/>
</dbReference>
<dbReference type="PANTHER" id="PTHR33704">
    <property type="entry name" value="PROTEIN HEAT INTOLERANT 4-RELATED"/>
    <property type="match status" value="1"/>
</dbReference>
<dbReference type="InterPro" id="IPR039313">
    <property type="entry name" value="HIT4"/>
</dbReference>